<dbReference type="InterPro" id="IPR037673">
    <property type="entry name" value="MSC/AndL"/>
</dbReference>
<comment type="subunit">
    <text evidence="9">Homopentamer.</text>
</comment>
<evidence type="ECO:0000256" key="10">
    <source>
        <dbReference type="SAM" id="MobiDB-lite"/>
    </source>
</evidence>
<dbReference type="PRINTS" id="PR01264">
    <property type="entry name" value="MECHCHANNEL"/>
</dbReference>
<comment type="similarity">
    <text evidence="9">Belongs to the MscL family.</text>
</comment>
<sequence length="147" mass="16261">MWKDFKEFAFKGNIFDLAIAVVIGAAFGKIVSSLVENIITPLIGLISGGIDLSSMKYPVPNTDTVITYGVFIQSIIDFLIIAFSIFMVIRLLSKFKKKEADQPDETPSIDPKEELLKEIRDLLQTQQSGTLDTSAAEKHLPPNDSAR</sequence>
<keyword evidence="8 9" id="KW-0407">Ion channel</keyword>
<dbReference type="EMBL" id="CP116341">
    <property type="protein sequence ID" value="WOV85953.1"/>
    <property type="molecule type" value="Genomic_DNA"/>
</dbReference>
<dbReference type="Proteomes" id="UP001303532">
    <property type="component" value="Chromosome"/>
</dbReference>
<dbReference type="HAMAP" id="MF_00115">
    <property type="entry name" value="MscL"/>
    <property type="match status" value="1"/>
</dbReference>
<dbReference type="InterPro" id="IPR036019">
    <property type="entry name" value="MscL_channel"/>
</dbReference>
<dbReference type="InterPro" id="IPR001185">
    <property type="entry name" value="MS_channel"/>
</dbReference>
<evidence type="ECO:0000256" key="7">
    <source>
        <dbReference type="ARBA" id="ARBA00023136"/>
    </source>
</evidence>
<keyword evidence="3 9" id="KW-1003">Cell membrane</keyword>
<evidence type="ECO:0000256" key="5">
    <source>
        <dbReference type="ARBA" id="ARBA00022989"/>
    </source>
</evidence>
<feature type="compositionally biased region" description="Basic and acidic residues" evidence="10">
    <location>
        <begin position="135"/>
        <end position="147"/>
    </location>
</feature>
<gene>
    <name evidence="9 11" type="primary">mscL</name>
    <name evidence="11" type="ORF">PGH26_15115</name>
</gene>
<evidence type="ECO:0000256" key="6">
    <source>
        <dbReference type="ARBA" id="ARBA00023065"/>
    </source>
</evidence>
<organism evidence="11 12">
    <name type="scientific">Sporosarcina jeotgali</name>
    <dbReference type="NCBI Taxonomy" id="3020056"/>
    <lineage>
        <taxon>Bacteria</taxon>
        <taxon>Bacillati</taxon>
        <taxon>Bacillota</taxon>
        <taxon>Bacilli</taxon>
        <taxon>Bacillales</taxon>
        <taxon>Caryophanaceae</taxon>
        <taxon>Sporosarcina</taxon>
    </lineage>
</organism>
<keyword evidence="6 9" id="KW-0406">Ion transport</keyword>
<dbReference type="Gene3D" id="1.10.1200.120">
    <property type="entry name" value="Large-conductance mechanosensitive channel, MscL, domain 1"/>
    <property type="match status" value="1"/>
</dbReference>
<proteinExistence type="inferred from homology"/>
<evidence type="ECO:0000256" key="3">
    <source>
        <dbReference type="ARBA" id="ARBA00022475"/>
    </source>
</evidence>
<feature type="transmembrane region" description="Helical" evidence="9">
    <location>
        <begin position="12"/>
        <end position="31"/>
    </location>
</feature>
<feature type="transmembrane region" description="Helical" evidence="9">
    <location>
        <begin position="65"/>
        <end position="89"/>
    </location>
</feature>
<reference evidence="11 12" key="1">
    <citation type="submission" date="2023-01" db="EMBL/GenBank/DDBJ databases">
        <title>Sporosarcina sp. nov., isolated from Korean tranditional fermented seafood 'Jeotgal'.</title>
        <authorList>
            <person name="Yang A.-I."/>
        </authorList>
    </citation>
    <scope>NUCLEOTIDE SEQUENCE [LARGE SCALE GENOMIC DNA]</scope>
    <source>
        <strain evidence="11 12">B2O-1</strain>
    </source>
</reference>
<dbReference type="Pfam" id="PF01741">
    <property type="entry name" value="MscL"/>
    <property type="match status" value="1"/>
</dbReference>
<dbReference type="PANTHER" id="PTHR30266">
    <property type="entry name" value="MECHANOSENSITIVE CHANNEL MSCL"/>
    <property type="match status" value="1"/>
</dbReference>
<keyword evidence="12" id="KW-1185">Reference proteome</keyword>
<keyword evidence="7 9" id="KW-0472">Membrane</keyword>
<dbReference type="SUPFAM" id="SSF81330">
    <property type="entry name" value="Gated mechanosensitive channel"/>
    <property type="match status" value="1"/>
</dbReference>
<dbReference type="NCBIfam" id="NF001843">
    <property type="entry name" value="PRK00567.1-4"/>
    <property type="match status" value="1"/>
</dbReference>
<dbReference type="PANTHER" id="PTHR30266:SF2">
    <property type="entry name" value="LARGE-CONDUCTANCE MECHANOSENSITIVE CHANNEL"/>
    <property type="match status" value="1"/>
</dbReference>
<accession>A0ABZ0L1G8</accession>
<keyword evidence="2 9" id="KW-0813">Transport</keyword>
<dbReference type="NCBIfam" id="TIGR00220">
    <property type="entry name" value="mscL"/>
    <property type="match status" value="1"/>
</dbReference>
<protein>
    <recommendedName>
        <fullName evidence="9">Large-conductance mechanosensitive channel</fullName>
    </recommendedName>
</protein>
<comment type="function">
    <text evidence="9">Channel that opens in response to stretch forces in the membrane lipid bilayer. May participate in the regulation of osmotic pressure changes within the cell.</text>
</comment>
<dbReference type="RefSeq" id="WP_323693540.1">
    <property type="nucleotide sequence ID" value="NZ_CP116341.1"/>
</dbReference>
<evidence type="ECO:0000313" key="11">
    <source>
        <dbReference type="EMBL" id="WOV85953.1"/>
    </source>
</evidence>
<keyword evidence="4 9" id="KW-0812">Transmembrane</keyword>
<evidence type="ECO:0000256" key="8">
    <source>
        <dbReference type="ARBA" id="ARBA00023303"/>
    </source>
</evidence>
<comment type="subcellular location">
    <subcellularLocation>
        <location evidence="9">Cell membrane</location>
        <topology evidence="9">Multi-pass membrane protein</topology>
    </subcellularLocation>
    <subcellularLocation>
        <location evidence="1">Membrane</location>
        <topology evidence="1">Multi-pass membrane protein</topology>
    </subcellularLocation>
</comment>
<name>A0ABZ0L1G8_9BACL</name>
<evidence type="ECO:0000256" key="2">
    <source>
        <dbReference type="ARBA" id="ARBA00022448"/>
    </source>
</evidence>
<keyword evidence="5 9" id="KW-1133">Transmembrane helix</keyword>
<evidence type="ECO:0000256" key="9">
    <source>
        <dbReference type="HAMAP-Rule" id="MF_00115"/>
    </source>
</evidence>
<evidence type="ECO:0000256" key="1">
    <source>
        <dbReference type="ARBA" id="ARBA00004141"/>
    </source>
</evidence>
<evidence type="ECO:0000313" key="12">
    <source>
        <dbReference type="Proteomes" id="UP001303532"/>
    </source>
</evidence>
<feature type="region of interest" description="Disordered" evidence="10">
    <location>
        <begin position="127"/>
        <end position="147"/>
    </location>
</feature>
<evidence type="ECO:0000256" key="4">
    <source>
        <dbReference type="ARBA" id="ARBA00022692"/>
    </source>
</evidence>